<organism evidence="1 2">
    <name type="scientific">Corynebacterium maris DSM 45190</name>
    <dbReference type="NCBI Taxonomy" id="1224163"/>
    <lineage>
        <taxon>Bacteria</taxon>
        <taxon>Bacillati</taxon>
        <taxon>Actinomycetota</taxon>
        <taxon>Actinomycetes</taxon>
        <taxon>Mycobacteriales</taxon>
        <taxon>Corynebacteriaceae</taxon>
        <taxon>Corynebacterium</taxon>
    </lineage>
</organism>
<name>S5T5N5_9CORY</name>
<gene>
    <name evidence="1" type="ORF">B841_12315</name>
</gene>
<dbReference type="RefSeq" id="WP_020936516.1">
    <property type="nucleotide sequence ID" value="NC_021915.1"/>
</dbReference>
<dbReference type="HOGENOM" id="CLU_207739_0_0_11"/>
<dbReference type="PATRIC" id="fig|1224163.3.peg.2487"/>
<dbReference type="KEGG" id="cmd:B841_12315"/>
<reference evidence="1 2" key="1">
    <citation type="submission" date="2012-11" db="EMBL/GenBank/DDBJ databases">
        <title>The complete genome sequence of Corynebacterium maris Coryn-1 (=DSM 45190).</title>
        <authorList>
            <person name="Schaffert L."/>
            <person name="Albersmeier A."/>
            <person name="Kalinowski J."/>
            <person name="Ruckert C."/>
        </authorList>
    </citation>
    <scope>NUCLEOTIDE SEQUENCE [LARGE SCALE GENOMIC DNA]</scope>
    <source>
        <strain evidence="2">Coryn-1</strain>
    </source>
</reference>
<accession>S5T5N5</accession>
<protein>
    <submittedName>
        <fullName evidence="1">Uncharacterized protein</fullName>
    </submittedName>
</protein>
<dbReference type="eggNOG" id="ENOG5031KAC">
    <property type="taxonomic scope" value="Bacteria"/>
</dbReference>
<proteinExistence type="predicted"/>
<dbReference type="Proteomes" id="UP000015388">
    <property type="component" value="Chromosome"/>
</dbReference>
<evidence type="ECO:0000313" key="1">
    <source>
        <dbReference type="EMBL" id="AGS35935.1"/>
    </source>
</evidence>
<dbReference type="AlphaFoldDB" id="S5T5N5"/>
<sequence>MSIKTINADAACATTFARLDDTPMVARTEDNTLLLNLPRSIDDLAEVTGPRKKGFFSRLFGR</sequence>
<dbReference type="OrthoDB" id="4412071at2"/>
<keyword evidence="2" id="KW-1185">Reference proteome</keyword>
<dbReference type="EMBL" id="CP003924">
    <property type="protein sequence ID" value="AGS35935.1"/>
    <property type="molecule type" value="Genomic_DNA"/>
</dbReference>
<evidence type="ECO:0000313" key="2">
    <source>
        <dbReference type="Proteomes" id="UP000015388"/>
    </source>
</evidence>